<dbReference type="Proteomes" id="UP000228561">
    <property type="component" value="Unassembled WGS sequence"/>
</dbReference>
<accession>A0A2M7B9Q3</accession>
<dbReference type="PANTHER" id="PTHR30221:SF1">
    <property type="entry name" value="SMALL-CONDUCTANCE MECHANOSENSITIVE CHANNEL"/>
    <property type="match status" value="1"/>
</dbReference>
<dbReference type="GO" id="GO:0008381">
    <property type="term" value="F:mechanosensitive monoatomic ion channel activity"/>
    <property type="evidence" value="ECO:0007669"/>
    <property type="project" value="InterPro"/>
</dbReference>
<evidence type="ECO:0008006" key="4">
    <source>
        <dbReference type="Google" id="ProtNLM"/>
    </source>
</evidence>
<dbReference type="PANTHER" id="PTHR30221">
    <property type="entry name" value="SMALL-CONDUCTANCE MECHANOSENSITIVE CHANNEL"/>
    <property type="match status" value="1"/>
</dbReference>
<evidence type="ECO:0000256" key="1">
    <source>
        <dbReference type="SAM" id="Phobius"/>
    </source>
</evidence>
<feature type="transmembrane region" description="Helical" evidence="1">
    <location>
        <begin position="185"/>
        <end position="207"/>
    </location>
</feature>
<dbReference type="InterPro" id="IPR008910">
    <property type="entry name" value="MSC_TM_helix"/>
</dbReference>
<evidence type="ECO:0000313" key="2">
    <source>
        <dbReference type="EMBL" id="PIU99779.1"/>
    </source>
</evidence>
<keyword evidence="1" id="KW-1133">Transmembrane helix</keyword>
<keyword evidence="1" id="KW-0812">Transmembrane</keyword>
<feature type="transmembrane region" description="Helical" evidence="1">
    <location>
        <begin position="24"/>
        <end position="45"/>
    </location>
</feature>
<comment type="caution">
    <text evidence="2">The sequence shown here is derived from an EMBL/GenBank/DDBJ whole genome shotgun (WGS) entry which is preliminary data.</text>
</comment>
<reference evidence="3" key="1">
    <citation type="submission" date="2017-09" db="EMBL/GenBank/DDBJ databases">
        <title>Depth-based differentiation of microbial function through sediment-hosted aquifers and enrichment of novel symbionts in the deep terrestrial subsurface.</title>
        <authorList>
            <person name="Probst A.J."/>
            <person name="Ladd B."/>
            <person name="Jarett J.K."/>
            <person name="Geller-Mcgrath D.E."/>
            <person name="Sieber C.M.K."/>
            <person name="Emerson J.B."/>
            <person name="Anantharaman K."/>
            <person name="Thomas B.C."/>
            <person name="Malmstrom R."/>
            <person name="Stieglmeier M."/>
            <person name="Klingl A."/>
            <person name="Woyke T."/>
            <person name="Ryan C.M."/>
            <person name="Banfield J.F."/>
        </authorList>
    </citation>
    <scope>NUCLEOTIDE SEQUENCE [LARGE SCALE GENOMIC DNA]</scope>
</reference>
<dbReference type="AlphaFoldDB" id="A0A2M7B9Q3"/>
<feature type="transmembrane region" description="Helical" evidence="1">
    <location>
        <begin position="158"/>
        <end position="179"/>
    </location>
</feature>
<feature type="transmembrane region" description="Helical" evidence="1">
    <location>
        <begin position="116"/>
        <end position="137"/>
    </location>
</feature>
<gene>
    <name evidence="2" type="ORF">COS58_00545</name>
</gene>
<organism evidence="2 3">
    <name type="scientific">Candidatus Tagabacteria bacterium CG03_land_8_20_14_0_80_41_22</name>
    <dbReference type="NCBI Taxonomy" id="1975020"/>
    <lineage>
        <taxon>Bacteria</taxon>
        <taxon>Candidatus Tagaibacteriota</taxon>
    </lineage>
</organism>
<dbReference type="Pfam" id="PF05552">
    <property type="entry name" value="MS_channel_1st_1"/>
    <property type="match status" value="2"/>
</dbReference>
<dbReference type="EMBL" id="PEVG01000004">
    <property type="protein sequence ID" value="PIU99779.1"/>
    <property type="molecule type" value="Genomic_DNA"/>
</dbReference>
<feature type="transmembrane region" description="Helical" evidence="1">
    <location>
        <begin position="80"/>
        <end position="104"/>
    </location>
</feature>
<proteinExistence type="predicted"/>
<name>A0A2M7B9Q3_9BACT</name>
<dbReference type="Gene3D" id="1.10.287.1260">
    <property type="match status" value="2"/>
</dbReference>
<dbReference type="InterPro" id="IPR045275">
    <property type="entry name" value="MscS_archaea/bacteria_type"/>
</dbReference>
<evidence type="ECO:0000313" key="3">
    <source>
        <dbReference type="Proteomes" id="UP000228561"/>
    </source>
</evidence>
<sequence>MFLETWSEVLALSFQKLWLGLIDFLPKLFLSVIILCVGWIIAITLDKAVSRIIRILKIDKALQGLGIEKYLEKAGFRLDVGAFIGGLVKWFIIIGFLVAALDVLGLNQVNTFLQEILAYLPNVIVAAFILVAAALIANAVQKIVVGSARGAGLPSAGFLSGIAKWAIWVFALLAALYQLGIAGPFLQTLFTGFVAMIVIAGGLAFGLGGKEVAARYLEKLRQDISNHQ</sequence>
<keyword evidence="1" id="KW-0472">Membrane</keyword>
<protein>
    <recommendedName>
        <fullName evidence="4">Small-conductance mechanosensitive ion channel</fullName>
    </recommendedName>
</protein>